<sequence>MPKKGKGGKNKRRGKNIDPEHNKRELVFKEDGQEYAQVTRMLGNGRLEAYCFDGQKRQCHIRGQMKRRVWINTDDIILIGLRDYQDEKADVIMKYTPDEVRSLKEYKEIPDSIKVDDTEEDMNGEIVFQRMGNNEESDSSSSDDIKNI</sequence>
<evidence type="ECO:0000256" key="6">
    <source>
        <dbReference type="RuleBase" id="RU004364"/>
    </source>
</evidence>
<evidence type="ECO:0000256" key="8">
    <source>
        <dbReference type="SAM" id="MobiDB-lite"/>
    </source>
</evidence>
<feature type="region of interest" description="Disordered" evidence="8">
    <location>
        <begin position="1"/>
        <end position="23"/>
    </location>
</feature>
<name>A0A1R2C169_9CILI</name>
<dbReference type="AlphaFoldDB" id="A0A1R2C169"/>
<dbReference type="Gene3D" id="2.40.50.140">
    <property type="entry name" value="Nucleic acid-binding proteins"/>
    <property type="match status" value="1"/>
</dbReference>
<evidence type="ECO:0000256" key="5">
    <source>
        <dbReference type="PROSITE-ProRule" id="PRU00181"/>
    </source>
</evidence>
<dbReference type="Proteomes" id="UP000187209">
    <property type="component" value="Unassembled WGS sequence"/>
</dbReference>
<dbReference type="PROSITE" id="PS01262">
    <property type="entry name" value="IF1A"/>
    <property type="match status" value="1"/>
</dbReference>
<evidence type="ECO:0000313" key="10">
    <source>
        <dbReference type="EMBL" id="OMJ82768.1"/>
    </source>
</evidence>
<dbReference type="InterPro" id="IPR018104">
    <property type="entry name" value="TIF_eIF-1A_CS"/>
</dbReference>
<dbReference type="SUPFAM" id="SSF50249">
    <property type="entry name" value="Nucleic acid-binding proteins"/>
    <property type="match status" value="1"/>
</dbReference>
<feature type="domain" description="S1-like" evidence="9">
    <location>
        <begin position="22"/>
        <end position="96"/>
    </location>
</feature>
<keyword evidence="3 5" id="KW-0648">Protein biosynthesis</keyword>
<dbReference type="HAMAP" id="MF_00216">
    <property type="entry name" value="aIF_1A"/>
    <property type="match status" value="1"/>
</dbReference>
<dbReference type="GO" id="GO:0003743">
    <property type="term" value="F:translation initiation factor activity"/>
    <property type="evidence" value="ECO:0007669"/>
    <property type="project" value="UniProtKB-UniRule"/>
</dbReference>
<dbReference type="NCBIfam" id="TIGR00523">
    <property type="entry name" value="eIF-1A"/>
    <property type="match status" value="1"/>
</dbReference>
<dbReference type="PANTHER" id="PTHR21668">
    <property type="entry name" value="EIF-1A"/>
    <property type="match status" value="1"/>
</dbReference>
<comment type="similarity">
    <text evidence="1 6">Belongs to the eIF-1A family.</text>
</comment>
<protein>
    <recommendedName>
        <fullName evidence="4">Eukaryotic translation initiation factor 4C</fullName>
    </recommendedName>
</protein>
<evidence type="ECO:0000256" key="1">
    <source>
        <dbReference type="ARBA" id="ARBA00007392"/>
    </source>
</evidence>
<evidence type="ECO:0000313" key="11">
    <source>
        <dbReference type="EMBL" id="OMJ96103.1"/>
    </source>
</evidence>
<dbReference type="EMBL" id="MPUH01000327">
    <property type="protein sequence ID" value="OMJ82768.1"/>
    <property type="molecule type" value="Genomic_DNA"/>
</dbReference>
<organism evidence="10 12">
    <name type="scientific">Stentor coeruleus</name>
    <dbReference type="NCBI Taxonomy" id="5963"/>
    <lineage>
        <taxon>Eukaryota</taxon>
        <taxon>Sar</taxon>
        <taxon>Alveolata</taxon>
        <taxon>Ciliophora</taxon>
        <taxon>Postciliodesmatophora</taxon>
        <taxon>Heterotrichea</taxon>
        <taxon>Heterotrichida</taxon>
        <taxon>Stentoridae</taxon>
        <taxon>Stentor</taxon>
    </lineage>
</organism>
<keyword evidence="2 5" id="KW-0396">Initiation factor</keyword>
<evidence type="ECO:0000256" key="2">
    <source>
        <dbReference type="ARBA" id="ARBA00022540"/>
    </source>
</evidence>
<dbReference type="GO" id="GO:0003723">
    <property type="term" value="F:RNA binding"/>
    <property type="evidence" value="ECO:0007669"/>
    <property type="project" value="InterPro"/>
</dbReference>
<gene>
    <name evidence="10" type="ORF">SteCoe_16414</name>
    <name evidence="11" type="ORF">SteCoe_276</name>
</gene>
<evidence type="ECO:0000259" key="9">
    <source>
        <dbReference type="PROSITE" id="PS50832"/>
    </source>
</evidence>
<dbReference type="PROSITE" id="PS50832">
    <property type="entry name" value="S1_IF1_TYPE"/>
    <property type="match status" value="1"/>
</dbReference>
<evidence type="ECO:0000256" key="7">
    <source>
        <dbReference type="RuleBase" id="RU004365"/>
    </source>
</evidence>
<keyword evidence="12" id="KW-1185">Reference proteome</keyword>
<dbReference type="EMBL" id="MPUH01000003">
    <property type="protein sequence ID" value="OMJ96103.1"/>
    <property type="molecule type" value="Genomic_DNA"/>
</dbReference>
<evidence type="ECO:0000256" key="3">
    <source>
        <dbReference type="ARBA" id="ARBA00022917"/>
    </source>
</evidence>
<accession>A0A1R2C169</accession>
<reference evidence="10 12" key="1">
    <citation type="submission" date="2016-11" db="EMBL/GenBank/DDBJ databases">
        <title>The macronuclear genome of Stentor coeruleus: a giant cell with tiny introns.</title>
        <authorList>
            <person name="Slabodnick M."/>
            <person name="Ruby J.G."/>
            <person name="Reiff S.B."/>
            <person name="Swart E.C."/>
            <person name="Gosai S."/>
            <person name="Prabakaran S."/>
            <person name="Witkowska E."/>
            <person name="Larue G.E."/>
            <person name="Fisher S."/>
            <person name="Freeman R.M."/>
            <person name="Gunawardena J."/>
            <person name="Chu W."/>
            <person name="Stover N.A."/>
            <person name="Gregory B.D."/>
            <person name="Nowacki M."/>
            <person name="Derisi J."/>
            <person name="Roy S.W."/>
            <person name="Marshall W.F."/>
            <person name="Sood P."/>
        </authorList>
    </citation>
    <scope>NUCLEOTIDE SEQUENCE [LARGE SCALE GENOMIC DNA]</scope>
    <source>
        <strain evidence="10">WM001</strain>
    </source>
</reference>
<dbReference type="InterPro" id="IPR001253">
    <property type="entry name" value="TIF_eIF-1A"/>
</dbReference>
<dbReference type="InterPro" id="IPR012340">
    <property type="entry name" value="NA-bd_OB-fold"/>
</dbReference>
<dbReference type="Pfam" id="PF01176">
    <property type="entry name" value="eIF-1a"/>
    <property type="match status" value="1"/>
</dbReference>
<comment type="caution">
    <text evidence="10">The sequence shown here is derived from an EMBL/GenBank/DDBJ whole genome shotgun (WGS) entry which is preliminary data.</text>
</comment>
<dbReference type="SMART" id="SM00652">
    <property type="entry name" value="eIF1a"/>
    <property type="match status" value="1"/>
</dbReference>
<evidence type="ECO:0000313" key="12">
    <source>
        <dbReference type="Proteomes" id="UP000187209"/>
    </source>
</evidence>
<proteinExistence type="inferred from homology"/>
<evidence type="ECO:0000256" key="4">
    <source>
        <dbReference type="ARBA" id="ARBA00032507"/>
    </source>
</evidence>
<dbReference type="CDD" id="cd05793">
    <property type="entry name" value="S1_IF1A"/>
    <property type="match status" value="1"/>
</dbReference>
<dbReference type="OrthoDB" id="274995at2759"/>
<comment type="function">
    <text evidence="7">Seems to be required for maximal rate of protein biosynthesis. Enhances ribosome dissociation into subunits and stabilizes the binding of the initiator Met-tRNA(I) to 40 S ribosomal subunits.</text>
</comment>
<feature type="compositionally biased region" description="Basic residues" evidence="8">
    <location>
        <begin position="1"/>
        <end position="14"/>
    </location>
</feature>
<dbReference type="InterPro" id="IPR006196">
    <property type="entry name" value="RNA-binding_domain_S1_IF1"/>
</dbReference>
<feature type="region of interest" description="Disordered" evidence="8">
    <location>
        <begin position="128"/>
        <end position="148"/>
    </location>
</feature>